<dbReference type="PROSITE" id="PS00297">
    <property type="entry name" value="HSP70_1"/>
    <property type="match status" value="1"/>
</dbReference>
<dbReference type="Pfam" id="PF00012">
    <property type="entry name" value="HSP70"/>
    <property type="match status" value="1"/>
</dbReference>
<comment type="similarity">
    <text evidence="1 4">Belongs to the heat shock protein 70 family.</text>
</comment>
<accession>A0A5N6LI58</accession>
<protein>
    <submittedName>
        <fullName evidence="5">Uncharacterized protein</fullName>
    </submittedName>
</protein>
<dbReference type="SUPFAM" id="SSF100920">
    <property type="entry name" value="Heat shock protein 70kD (HSP70), peptide-binding domain"/>
    <property type="match status" value="1"/>
</dbReference>
<dbReference type="Gene3D" id="2.60.34.10">
    <property type="entry name" value="Substrate Binding Domain Of DNAk, Chain A, domain 1"/>
    <property type="match status" value="1"/>
</dbReference>
<name>A0A5N6LI58_9ASTR</name>
<dbReference type="Gene3D" id="3.90.640.10">
    <property type="entry name" value="Actin, Chain A, domain 4"/>
    <property type="match status" value="1"/>
</dbReference>
<dbReference type="PANTHER" id="PTHR19375">
    <property type="entry name" value="HEAT SHOCK PROTEIN 70KDA"/>
    <property type="match status" value="1"/>
</dbReference>
<keyword evidence="3 4" id="KW-0067">ATP-binding</keyword>
<dbReference type="PROSITE" id="PS01036">
    <property type="entry name" value="HSP70_3"/>
    <property type="match status" value="1"/>
</dbReference>
<dbReference type="SUPFAM" id="SSF53067">
    <property type="entry name" value="Actin-like ATPase domain"/>
    <property type="match status" value="2"/>
</dbReference>
<evidence type="ECO:0000256" key="1">
    <source>
        <dbReference type="ARBA" id="ARBA00007381"/>
    </source>
</evidence>
<dbReference type="Proteomes" id="UP000326396">
    <property type="component" value="Unassembled WGS sequence"/>
</dbReference>
<evidence type="ECO:0000313" key="5">
    <source>
        <dbReference type="EMBL" id="KAD1768277.1"/>
    </source>
</evidence>
<evidence type="ECO:0000256" key="3">
    <source>
        <dbReference type="ARBA" id="ARBA00022840"/>
    </source>
</evidence>
<dbReference type="Gene3D" id="3.30.420.40">
    <property type="match status" value="2"/>
</dbReference>
<dbReference type="GO" id="GO:0140662">
    <property type="term" value="F:ATP-dependent protein folding chaperone"/>
    <property type="evidence" value="ECO:0007669"/>
    <property type="project" value="InterPro"/>
</dbReference>
<dbReference type="PRINTS" id="PR00301">
    <property type="entry name" value="HEATSHOCK70"/>
</dbReference>
<dbReference type="AlphaFoldDB" id="A0A5N6LI58"/>
<dbReference type="EMBL" id="SZYD01000495">
    <property type="protein sequence ID" value="KAD1768277.1"/>
    <property type="molecule type" value="Genomic_DNA"/>
</dbReference>
<evidence type="ECO:0000256" key="4">
    <source>
        <dbReference type="RuleBase" id="RU003322"/>
    </source>
</evidence>
<evidence type="ECO:0000256" key="2">
    <source>
        <dbReference type="ARBA" id="ARBA00022741"/>
    </source>
</evidence>
<dbReference type="GO" id="GO:0005524">
    <property type="term" value="F:ATP binding"/>
    <property type="evidence" value="ECO:0007669"/>
    <property type="project" value="UniProtKB-KW"/>
</dbReference>
<dbReference type="PROSITE" id="PS00329">
    <property type="entry name" value="HSP70_2"/>
    <property type="match status" value="1"/>
</dbReference>
<keyword evidence="6" id="KW-1185">Reference proteome</keyword>
<reference evidence="5 6" key="1">
    <citation type="submission" date="2019-05" db="EMBL/GenBank/DDBJ databases">
        <title>Mikania micrantha, genome provides insights into the molecular mechanism of rapid growth.</title>
        <authorList>
            <person name="Liu B."/>
        </authorList>
    </citation>
    <scope>NUCLEOTIDE SEQUENCE [LARGE SCALE GENOMIC DNA]</scope>
    <source>
        <strain evidence="5">NLD-2019</strain>
        <tissue evidence="5">Leaf</tissue>
    </source>
</reference>
<dbReference type="InterPro" id="IPR029047">
    <property type="entry name" value="HSP70_peptide-bd_sf"/>
</dbReference>
<proteinExistence type="inferred from homology"/>
<dbReference type="CDD" id="cd24028">
    <property type="entry name" value="ASKHA_NBD_HSP70_HSPA1-like"/>
    <property type="match status" value="1"/>
</dbReference>
<comment type="caution">
    <text evidence="5">The sequence shown here is derived from an EMBL/GenBank/DDBJ whole genome shotgun (WGS) entry which is preliminary data.</text>
</comment>
<dbReference type="InterPro" id="IPR043129">
    <property type="entry name" value="ATPase_NBD"/>
</dbReference>
<dbReference type="OrthoDB" id="1612711at2759"/>
<dbReference type="FunFam" id="3.30.420.40:FF:000004">
    <property type="entry name" value="Molecular chaperone DnaK"/>
    <property type="match status" value="1"/>
</dbReference>
<dbReference type="InterPro" id="IPR013126">
    <property type="entry name" value="Hsp_70_fam"/>
</dbReference>
<dbReference type="InterPro" id="IPR018181">
    <property type="entry name" value="Heat_shock_70_CS"/>
</dbReference>
<evidence type="ECO:0000313" key="6">
    <source>
        <dbReference type="Proteomes" id="UP000326396"/>
    </source>
</evidence>
<organism evidence="5 6">
    <name type="scientific">Mikania micrantha</name>
    <name type="common">bitter vine</name>
    <dbReference type="NCBI Taxonomy" id="192012"/>
    <lineage>
        <taxon>Eukaryota</taxon>
        <taxon>Viridiplantae</taxon>
        <taxon>Streptophyta</taxon>
        <taxon>Embryophyta</taxon>
        <taxon>Tracheophyta</taxon>
        <taxon>Spermatophyta</taxon>
        <taxon>Magnoliopsida</taxon>
        <taxon>eudicotyledons</taxon>
        <taxon>Gunneridae</taxon>
        <taxon>Pentapetalae</taxon>
        <taxon>asterids</taxon>
        <taxon>campanulids</taxon>
        <taxon>Asterales</taxon>
        <taxon>Asteraceae</taxon>
        <taxon>Asteroideae</taxon>
        <taxon>Heliantheae alliance</taxon>
        <taxon>Eupatorieae</taxon>
        <taxon>Mikania</taxon>
    </lineage>
</organism>
<keyword evidence="2 4" id="KW-0547">Nucleotide-binding</keyword>
<dbReference type="FunFam" id="3.30.30.30:FF:000001">
    <property type="entry name" value="heat shock 70 kDa protein-like"/>
    <property type="match status" value="1"/>
</dbReference>
<dbReference type="FunFam" id="3.90.640.10:FF:000010">
    <property type="entry name" value="heat shock 70 kDa protein 14"/>
    <property type="match status" value="1"/>
</dbReference>
<sequence length="532" mass="58832">MISKRVKGTAIGIDLGTTYSCVGVWVDQQNRVEIIPNQQGNRITPSCVAWNGVDYLVGEAAKNQIVMNSKNTVYDVKRLMGARFRDGIVQDDINARPFKVIEGSGEKPIIVFEHESKEEKLSPEEISSKILSNLKESAEAFVGTTVKDAVITVPAYFNDKQRQATMDAGKLAGLNVMQLISEPTSAAIAYGLNKSADVNFPKEKNVLIFDLGGGTFDVSLLKITKAGTITVKAVGGDTHLGGEDFDRLMVNHCVDIFKKKAKKDLRENARAMTRLKIPCENAKRELSSTTETTFVIDCLYDGADFTMKFSRAKFEELNTSFFKKCIEHVENCLKDGNMRKNDIDEVVIVGGSTRIPKVQKMLTDFFDKKPLCKSIHADEAVAYGAAVLAANLSGHHENRRVQHLEVLEVTPLSLGIRVEKDRDMSVVIPRNTPIPTIKKNDYFTSEDNQESALFEVYQGESKYTKDNVCLGKFILNDIPAAPKGKQSFNVCFNIDANGILHVSAKLISTGKKISITIAKSGNACMYPRMKNH</sequence>
<dbReference type="Gene3D" id="3.30.30.30">
    <property type="match status" value="1"/>
</dbReference>
<gene>
    <name evidence="5" type="ORF">E3N88_42318</name>
</gene>